<dbReference type="EMBL" id="JAJADQ010000019">
    <property type="protein sequence ID" value="MCB2380507.1"/>
    <property type="molecule type" value="Genomic_DNA"/>
</dbReference>
<evidence type="ECO:0000313" key="2">
    <source>
        <dbReference type="Proteomes" id="UP001165297"/>
    </source>
</evidence>
<comment type="caution">
    <text evidence="1">The sequence shown here is derived from an EMBL/GenBank/DDBJ whole genome shotgun (WGS) entry which is preliminary data.</text>
</comment>
<dbReference type="SUPFAM" id="SSF82171">
    <property type="entry name" value="DPP6 N-terminal domain-like"/>
    <property type="match status" value="1"/>
</dbReference>
<dbReference type="Proteomes" id="UP001165297">
    <property type="component" value="Unassembled WGS sequence"/>
</dbReference>
<name>A0ABS8AJH9_9BACT</name>
<sequence>MAQAPAKLWDKTFGGNAEEAVSAPFQFGASALEPTADGGYILGCASRSGSSGDKTQPSQGGSDYWVIKIDANGNKLWDKAFGGSDSDWLTTLQVTADGGYILGGYSMSGISGDKTQPNVGGYDYWVVKLDANGNKLWDKTFGGNDIDQLVALRVTPDGGYILGGYSMSNSSGDKTQNSQGELDYWLVKLDAAGNKLWDKTLGSRSIDVLTALLVTTDGGYIVGGNTDVPGVSGDKTQDGAYDDFWLVKLDATGTKQWDKVIGTTLTDKMYALTKTRDGGYLVGGYSPFSIPNARAIDFWTVKLDAAGNRQWQTYIGGAGTDIVLNLQQDQDDGYLMAGVSNANAFYDKTQPPRGNDDYWLVKTDAAGNKRWDLTLGGSEYETPHVVRLTPDGGYILSGKSSSGSSGDKTQPGRGSSDLWVVKLGGTLTPTAQAAPRHSLSVWPNPAHNRLTLRLPESVPRLGLHLTLLGATGRVAFSQALPITASADIPVEIGAQPAGLYLVRLVGPGGYLATQRLVVQ</sequence>
<protein>
    <submittedName>
        <fullName evidence="1">T9SS type A sorting domain-containing protein</fullName>
    </submittedName>
</protein>
<dbReference type="RefSeq" id="WP_226190586.1">
    <property type="nucleotide sequence ID" value="NZ_JAJADQ010000019.1"/>
</dbReference>
<gene>
    <name evidence="1" type="ORF">LGH70_23135</name>
</gene>
<reference evidence="1" key="1">
    <citation type="submission" date="2021-10" db="EMBL/GenBank/DDBJ databases">
        <authorList>
            <person name="Dean J.D."/>
            <person name="Kim M.K."/>
            <person name="Newey C.N."/>
            <person name="Stoker T.S."/>
            <person name="Thompson D.W."/>
            <person name="Grose J.H."/>
        </authorList>
    </citation>
    <scope>NUCLEOTIDE SEQUENCE</scope>
    <source>
        <strain evidence="1">BT635</strain>
    </source>
</reference>
<proteinExistence type="predicted"/>
<keyword evidence="2" id="KW-1185">Reference proteome</keyword>
<evidence type="ECO:0000313" key="1">
    <source>
        <dbReference type="EMBL" id="MCB2380507.1"/>
    </source>
</evidence>
<organism evidence="1 2">
    <name type="scientific">Hymenobacter nitidus</name>
    <dbReference type="NCBI Taxonomy" id="2880929"/>
    <lineage>
        <taxon>Bacteria</taxon>
        <taxon>Pseudomonadati</taxon>
        <taxon>Bacteroidota</taxon>
        <taxon>Cytophagia</taxon>
        <taxon>Cytophagales</taxon>
        <taxon>Hymenobacteraceae</taxon>
        <taxon>Hymenobacter</taxon>
    </lineage>
</organism>
<dbReference type="PANTHER" id="PTHR42754:SF1">
    <property type="entry name" value="LIPOPROTEIN"/>
    <property type="match status" value="1"/>
</dbReference>
<dbReference type="PANTHER" id="PTHR42754">
    <property type="entry name" value="ENDOGLUCANASE"/>
    <property type="match status" value="1"/>
</dbReference>
<accession>A0ABS8AJH9</accession>